<dbReference type="RefSeq" id="WP_091976043.1">
    <property type="nucleotide sequence ID" value="NZ_CAUWDX010000006.1"/>
</dbReference>
<name>A0A1H8K2E2_9FIRM</name>
<proteinExistence type="predicted"/>
<protein>
    <submittedName>
        <fullName evidence="1">Uncharacterized protein</fullName>
    </submittedName>
</protein>
<evidence type="ECO:0000313" key="2">
    <source>
        <dbReference type="Proteomes" id="UP000199512"/>
    </source>
</evidence>
<accession>A0A1H8K2E2</accession>
<reference evidence="1 2" key="1">
    <citation type="submission" date="2016-10" db="EMBL/GenBank/DDBJ databases">
        <authorList>
            <person name="de Groot N.N."/>
        </authorList>
    </citation>
    <scope>NUCLEOTIDE SEQUENCE [LARGE SCALE GENOMIC DNA]</scope>
    <source>
        <strain evidence="1 2">Calf135</strain>
    </source>
</reference>
<dbReference type="AlphaFoldDB" id="A0A1H8K2E2"/>
<evidence type="ECO:0000313" key="1">
    <source>
        <dbReference type="EMBL" id="SEN86578.1"/>
    </source>
</evidence>
<dbReference type="Proteomes" id="UP000199512">
    <property type="component" value="Unassembled WGS sequence"/>
</dbReference>
<sequence length="180" mass="21100">MLKNIILNLEVVESMLYYWSSVADREKVMESFFVDVANMDAMKLVQSPEFSEESIRKVLSAIQNRELLSAATKPEKRFWSKNMWIADDVSLATKMAQPVKVLNVDDMVEKLNEKYPDIKQEKIIVHIAPLHLDPYYIIDGQLVMNFFKIYFDADDNAMFEDMPIKDFIFEKLCELIEKEN</sequence>
<keyword evidence="2" id="KW-1185">Reference proteome</keyword>
<gene>
    <name evidence="1" type="ORF">SAMN05216454_12015</name>
</gene>
<dbReference type="OrthoDB" id="362018at2"/>
<organism evidence="1 2">
    <name type="scientific">Peptostreptococcus russellii</name>
    <dbReference type="NCBI Taxonomy" id="215200"/>
    <lineage>
        <taxon>Bacteria</taxon>
        <taxon>Bacillati</taxon>
        <taxon>Bacillota</taxon>
        <taxon>Clostridia</taxon>
        <taxon>Peptostreptococcales</taxon>
        <taxon>Peptostreptococcaceae</taxon>
        <taxon>Peptostreptococcus</taxon>
    </lineage>
</organism>
<dbReference type="STRING" id="215200.SAMN05216454_12015"/>
<dbReference type="EMBL" id="FODF01000020">
    <property type="protein sequence ID" value="SEN86578.1"/>
    <property type="molecule type" value="Genomic_DNA"/>
</dbReference>